<dbReference type="SUPFAM" id="SSF53098">
    <property type="entry name" value="Ribonuclease H-like"/>
    <property type="match status" value="1"/>
</dbReference>
<keyword evidence="2" id="KW-1185">Reference proteome</keyword>
<evidence type="ECO:0000313" key="1">
    <source>
        <dbReference type="EMBL" id="PKY60258.1"/>
    </source>
</evidence>
<name>A0A2I1HN02_9GLOM</name>
<dbReference type="VEuPathDB" id="FungiDB:RhiirA1_472602"/>
<reference evidence="1 2" key="1">
    <citation type="submission" date="2015-10" db="EMBL/GenBank/DDBJ databases">
        <title>Genome analyses suggest a sexual origin of heterokaryosis in a supposedly ancient asexual fungus.</title>
        <authorList>
            <person name="Ropars J."/>
            <person name="Sedzielewska K."/>
            <person name="Noel J."/>
            <person name="Charron P."/>
            <person name="Farinelli L."/>
            <person name="Marton T."/>
            <person name="Kruger M."/>
            <person name="Pelin A."/>
            <person name="Brachmann A."/>
            <person name="Corradi N."/>
        </authorList>
    </citation>
    <scope>NUCLEOTIDE SEQUENCE [LARGE SCALE GENOMIC DNA]</scope>
    <source>
        <strain evidence="1 2">A4</strain>
    </source>
</reference>
<dbReference type="VEuPathDB" id="FungiDB:RhiirA1_471565"/>
<dbReference type="InterPro" id="IPR012337">
    <property type="entry name" value="RNaseH-like_sf"/>
</dbReference>
<dbReference type="EMBL" id="LLXI01004098">
    <property type="protein sequence ID" value="PKY60258.1"/>
    <property type="molecule type" value="Genomic_DNA"/>
</dbReference>
<dbReference type="Proteomes" id="UP000234323">
    <property type="component" value="Unassembled WGS sequence"/>
</dbReference>
<sequence length="233" mass="26987">MIVAKKLVNKKYPHVIPVRCITYHINLLTNDIMKHKFSKSTISKCMKIVKYFYQSYKVGATLLEDIQKNLVDGGNLKGYCKTHWTTAFDCLASILRCERSLHNVLENYPETLNDEIKTLLHNQIFYQDVEKLVKIIKPIKEVLTSLEFKTTTLSDCFIQLMKLRGKELKDGVFRQIVYWSIEILINSVDGEKIRLKALEVEVRVVIEKEADPSYDHGEKLFDIDDLVNSTLGN</sequence>
<evidence type="ECO:0000313" key="2">
    <source>
        <dbReference type="Proteomes" id="UP000234323"/>
    </source>
</evidence>
<accession>A0A2I1HN02</accession>
<protein>
    <recommendedName>
        <fullName evidence="3">DUF659 domain-containing protein</fullName>
    </recommendedName>
</protein>
<comment type="caution">
    <text evidence="1">The sequence shown here is derived from an EMBL/GenBank/DDBJ whole genome shotgun (WGS) entry which is preliminary data.</text>
</comment>
<dbReference type="AlphaFoldDB" id="A0A2I1HN02"/>
<proteinExistence type="predicted"/>
<organism evidence="1 2">
    <name type="scientific">Rhizophagus irregularis</name>
    <dbReference type="NCBI Taxonomy" id="588596"/>
    <lineage>
        <taxon>Eukaryota</taxon>
        <taxon>Fungi</taxon>
        <taxon>Fungi incertae sedis</taxon>
        <taxon>Mucoromycota</taxon>
        <taxon>Glomeromycotina</taxon>
        <taxon>Glomeromycetes</taxon>
        <taxon>Glomerales</taxon>
        <taxon>Glomeraceae</taxon>
        <taxon>Rhizophagus</taxon>
    </lineage>
</organism>
<dbReference type="VEuPathDB" id="FungiDB:RhiirFUN_000567"/>
<evidence type="ECO:0008006" key="3">
    <source>
        <dbReference type="Google" id="ProtNLM"/>
    </source>
</evidence>
<gene>
    <name evidence="1" type="ORF">RhiirA4_430989</name>
</gene>